<reference evidence="2 3" key="1">
    <citation type="submission" date="2017-10" db="EMBL/GenBank/DDBJ databases">
        <title>Draft genome sequence of cellulolytic Actinomyces sp CtC72 isolated from cattle rumen fluid.</title>
        <authorList>
            <person name="Joshi A.J."/>
            <person name="Vasudevan G."/>
            <person name="Lanjekar V.B."/>
            <person name="Hivarkar S."/>
            <person name="Engineer A."/>
            <person name="Pore S.D."/>
            <person name="Dhakephalkar P.K."/>
            <person name="Dagar S."/>
        </authorList>
    </citation>
    <scope>NUCLEOTIDE SEQUENCE [LARGE SCALE GENOMIC DNA]</scope>
    <source>
        <strain evidence="3">CtC72</strain>
    </source>
</reference>
<organism evidence="2 3">
    <name type="scientific">Actinomyces ruminis</name>
    <dbReference type="NCBI Taxonomy" id="1937003"/>
    <lineage>
        <taxon>Bacteria</taxon>
        <taxon>Bacillati</taxon>
        <taxon>Actinomycetota</taxon>
        <taxon>Actinomycetes</taxon>
        <taxon>Actinomycetales</taxon>
        <taxon>Actinomycetaceae</taxon>
        <taxon>Actinomyces</taxon>
    </lineage>
</organism>
<evidence type="ECO:0000313" key="3">
    <source>
        <dbReference type="Proteomes" id="UP000194577"/>
    </source>
</evidence>
<keyword evidence="3" id="KW-1185">Reference proteome</keyword>
<protein>
    <submittedName>
        <fullName evidence="2">Uncharacterized protein</fullName>
    </submittedName>
</protein>
<accession>A0ABX4MCK3</accession>
<proteinExistence type="predicted"/>
<sequence length="65" mass="6798">MGQGKLLLGLRDRAMRMTLEALADAARLMGSDQVDPSASWASSAYVGAAGGSGPGSTVRDHHERR</sequence>
<evidence type="ECO:0000256" key="1">
    <source>
        <dbReference type="SAM" id="MobiDB-lite"/>
    </source>
</evidence>
<comment type="caution">
    <text evidence="2">The sequence shown here is derived from an EMBL/GenBank/DDBJ whole genome shotgun (WGS) entry which is preliminary data.</text>
</comment>
<feature type="region of interest" description="Disordered" evidence="1">
    <location>
        <begin position="44"/>
        <end position="65"/>
    </location>
</feature>
<gene>
    <name evidence="2" type="ORF">BW737_004205</name>
</gene>
<dbReference type="Proteomes" id="UP000194577">
    <property type="component" value="Unassembled WGS sequence"/>
</dbReference>
<evidence type="ECO:0000313" key="2">
    <source>
        <dbReference type="EMBL" id="PHP53192.1"/>
    </source>
</evidence>
<name>A0ABX4MCK3_9ACTO</name>
<dbReference type="EMBL" id="MTPX02000028">
    <property type="protein sequence ID" value="PHP53192.1"/>
    <property type="molecule type" value="Genomic_DNA"/>
</dbReference>